<feature type="region of interest" description="Disordered" evidence="1">
    <location>
        <begin position="1"/>
        <end position="24"/>
    </location>
</feature>
<dbReference type="EMBL" id="OX451736">
    <property type="protein sequence ID" value="CAI8589395.1"/>
    <property type="molecule type" value="Genomic_DNA"/>
</dbReference>
<evidence type="ECO:0008006" key="4">
    <source>
        <dbReference type="Google" id="ProtNLM"/>
    </source>
</evidence>
<proteinExistence type="predicted"/>
<reference evidence="2 3" key="1">
    <citation type="submission" date="2023-01" db="EMBL/GenBank/DDBJ databases">
        <authorList>
            <person name="Kreplak J."/>
        </authorList>
    </citation>
    <scope>NUCLEOTIDE SEQUENCE [LARGE SCALE GENOMIC DNA]</scope>
</reference>
<name>A0AAV0YYW9_VICFA</name>
<evidence type="ECO:0000313" key="2">
    <source>
        <dbReference type="EMBL" id="CAI8589395.1"/>
    </source>
</evidence>
<evidence type="ECO:0000313" key="3">
    <source>
        <dbReference type="Proteomes" id="UP001157006"/>
    </source>
</evidence>
<evidence type="ECO:0000256" key="1">
    <source>
        <dbReference type="SAM" id="MobiDB-lite"/>
    </source>
</evidence>
<dbReference type="PANTHER" id="PTHR45023:SF4">
    <property type="entry name" value="GLYCINE-RICH PROTEIN-RELATED"/>
    <property type="match status" value="1"/>
</dbReference>
<dbReference type="PANTHER" id="PTHR45023">
    <property type="match status" value="1"/>
</dbReference>
<organism evidence="2 3">
    <name type="scientific">Vicia faba</name>
    <name type="common">Broad bean</name>
    <name type="synonym">Faba vulgaris</name>
    <dbReference type="NCBI Taxonomy" id="3906"/>
    <lineage>
        <taxon>Eukaryota</taxon>
        <taxon>Viridiplantae</taxon>
        <taxon>Streptophyta</taxon>
        <taxon>Embryophyta</taxon>
        <taxon>Tracheophyta</taxon>
        <taxon>Spermatophyta</taxon>
        <taxon>Magnoliopsida</taxon>
        <taxon>eudicotyledons</taxon>
        <taxon>Gunneridae</taxon>
        <taxon>Pentapetalae</taxon>
        <taxon>rosids</taxon>
        <taxon>fabids</taxon>
        <taxon>Fabales</taxon>
        <taxon>Fabaceae</taxon>
        <taxon>Papilionoideae</taxon>
        <taxon>50 kb inversion clade</taxon>
        <taxon>NPAAA clade</taxon>
        <taxon>Hologalegina</taxon>
        <taxon>IRL clade</taxon>
        <taxon>Fabeae</taxon>
        <taxon>Vicia</taxon>
    </lineage>
</organism>
<dbReference type="AlphaFoldDB" id="A0AAV0YYW9"/>
<keyword evidence="3" id="KW-1185">Reference proteome</keyword>
<protein>
    <recommendedName>
        <fullName evidence="4">No apical meristem-associated C-terminal domain-containing protein</fullName>
    </recommendedName>
</protein>
<accession>A0AAV0YYW9</accession>
<dbReference type="Proteomes" id="UP001157006">
    <property type="component" value="Chromosome 1L"/>
</dbReference>
<sequence>MPHGTQICSSGVQSNDQECETPQSCTQGSLETTKLSEEVAPAPSVNTHKQRFQQREDEVLIQTWLNVSKDSIVGVDKKGYSFWKRIDEAYNKHRDINYKERKLTQLKGRWHKINPSVQKFIGCYKQVMSTQQSGSSESNIMQAAYKIYFQDESEKFTFEAAWRLLKDEPKWLAGRPIGQKAAKRNEKEKLVEMSSTPNVKYDSLKDDLKMKIDLMSMFAQDYARIEGEKLEIERKKVDAKIKKAEIVEERLRMNDLQILSKDTSNMDARQLQVHEILCDMIREKYGIN</sequence>
<gene>
    <name evidence="2" type="ORF">VFH_I391200</name>
</gene>